<dbReference type="EC" id="2.4.99.28" evidence="7"/>
<gene>
    <name evidence="12" type="ORF">MNBD_BACTEROID03-826</name>
</gene>
<evidence type="ECO:0000313" key="12">
    <source>
        <dbReference type="EMBL" id="VAW15323.1"/>
    </source>
</evidence>
<dbReference type="GO" id="GO:0008658">
    <property type="term" value="F:penicillin binding"/>
    <property type="evidence" value="ECO:0007669"/>
    <property type="project" value="InterPro"/>
</dbReference>
<dbReference type="InterPro" id="IPR001460">
    <property type="entry name" value="PCN-bd_Tpept"/>
</dbReference>
<dbReference type="SUPFAM" id="SSF56601">
    <property type="entry name" value="beta-lactamase/transpeptidase-like"/>
    <property type="match status" value="1"/>
</dbReference>
<dbReference type="InterPro" id="IPR023346">
    <property type="entry name" value="Lysozyme-like_dom_sf"/>
</dbReference>
<evidence type="ECO:0000259" key="11">
    <source>
        <dbReference type="Pfam" id="PF06832"/>
    </source>
</evidence>
<keyword evidence="5" id="KW-0378">Hydrolase</keyword>
<dbReference type="Pfam" id="PF00912">
    <property type="entry name" value="Transgly"/>
    <property type="match status" value="1"/>
</dbReference>
<evidence type="ECO:0000259" key="9">
    <source>
        <dbReference type="Pfam" id="PF00905"/>
    </source>
</evidence>
<feature type="domain" description="Glycosyl transferase family 51" evidence="10">
    <location>
        <begin position="89"/>
        <end position="247"/>
    </location>
</feature>
<dbReference type="InterPro" id="IPR001264">
    <property type="entry name" value="Glyco_trans_51"/>
</dbReference>
<evidence type="ECO:0000256" key="2">
    <source>
        <dbReference type="ARBA" id="ARBA00022670"/>
    </source>
</evidence>
<dbReference type="GO" id="GO:0030288">
    <property type="term" value="C:outer membrane-bounded periplasmic space"/>
    <property type="evidence" value="ECO:0007669"/>
    <property type="project" value="TreeGrafter"/>
</dbReference>
<dbReference type="GO" id="GO:0009252">
    <property type="term" value="P:peptidoglycan biosynthetic process"/>
    <property type="evidence" value="ECO:0007669"/>
    <property type="project" value="InterPro"/>
</dbReference>
<feature type="domain" description="Penicillin-binding C-terminal" evidence="11">
    <location>
        <begin position="714"/>
        <end position="803"/>
    </location>
</feature>
<dbReference type="GO" id="GO:0004180">
    <property type="term" value="F:carboxypeptidase activity"/>
    <property type="evidence" value="ECO:0007669"/>
    <property type="project" value="UniProtKB-KW"/>
</dbReference>
<keyword evidence="2" id="KW-0645">Protease</keyword>
<accession>A0A3B0TGP9</accession>
<dbReference type="Pfam" id="PF00905">
    <property type="entry name" value="Transpeptidase"/>
    <property type="match status" value="1"/>
</dbReference>
<evidence type="ECO:0000256" key="6">
    <source>
        <dbReference type="ARBA" id="ARBA00023268"/>
    </source>
</evidence>
<reference evidence="12" key="1">
    <citation type="submission" date="2018-06" db="EMBL/GenBank/DDBJ databases">
        <authorList>
            <person name="Zhirakovskaya E."/>
        </authorList>
    </citation>
    <scope>NUCLEOTIDE SEQUENCE</scope>
</reference>
<comment type="catalytic activity">
    <reaction evidence="8">
        <text>[GlcNAc-(1-&gt;4)-Mur2Ac(oyl-L-Ala-gamma-D-Glu-L-Lys-D-Ala-D-Ala)](n)-di-trans,octa-cis-undecaprenyl diphosphate + beta-D-GlcNAc-(1-&gt;4)-Mur2Ac(oyl-L-Ala-gamma-D-Glu-L-Lys-D-Ala-D-Ala)-di-trans,octa-cis-undecaprenyl diphosphate = [GlcNAc-(1-&gt;4)-Mur2Ac(oyl-L-Ala-gamma-D-Glu-L-Lys-D-Ala-D-Ala)](n+1)-di-trans,octa-cis-undecaprenyl diphosphate + di-trans,octa-cis-undecaprenyl diphosphate + H(+)</text>
        <dbReference type="Rhea" id="RHEA:23708"/>
        <dbReference type="Rhea" id="RHEA-COMP:9602"/>
        <dbReference type="Rhea" id="RHEA-COMP:9603"/>
        <dbReference type="ChEBI" id="CHEBI:15378"/>
        <dbReference type="ChEBI" id="CHEBI:58405"/>
        <dbReference type="ChEBI" id="CHEBI:60033"/>
        <dbReference type="ChEBI" id="CHEBI:78435"/>
        <dbReference type="EC" id="2.4.99.28"/>
    </reaction>
</comment>
<dbReference type="Gene3D" id="1.10.3810.10">
    <property type="entry name" value="Biosynthetic peptidoglycan transglycosylase-like"/>
    <property type="match status" value="1"/>
</dbReference>
<keyword evidence="1" id="KW-0121">Carboxypeptidase</keyword>
<dbReference type="InterPro" id="IPR011815">
    <property type="entry name" value="PBP_1c"/>
</dbReference>
<evidence type="ECO:0000256" key="8">
    <source>
        <dbReference type="ARBA" id="ARBA00049902"/>
    </source>
</evidence>
<name>A0A3B0TGP9_9ZZZZ</name>
<keyword evidence="3 12" id="KW-0328">Glycosyltransferase</keyword>
<dbReference type="PANTHER" id="PTHR32282">
    <property type="entry name" value="BINDING PROTEIN TRANSPEPTIDASE, PUTATIVE-RELATED"/>
    <property type="match status" value="1"/>
</dbReference>
<dbReference type="InterPro" id="IPR050396">
    <property type="entry name" value="Glycosyltr_51/Transpeptidase"/>
</dbReference>
<keyword evidence="6" id="KW-0511">Multifunctional enzyme</keyword>
<dbReference type="InterPro" id="IPR036950">
    <property type="entry name" value="PBP_transglycosylase"/>
</dbReference>
<protein>
    <recommendedName>
        <fullName evidence="7">peptidoglycan glycosyltransferase</fullName>
        <ecNumber evidence="7">2.4.99.28</ecNumber>
    </recommendedName>
</protein>
<dbReference type="InterPro" id="IPR012338">
    <property type="entry name" value="Beta-lactam/transpept-like"/>
</dbReference>
<dbReference type="GO" id="GO:0008955">
    <property type="term" value="F:peptidoglycan glycosyltransferase activity"/>
    <property type="evidence" value="ECO:0007669"/>
    <property type="project" value="UniProtKB-EC"/>
</dbReference>
<dbReference type="EMBL" id="UOEL01000125">
    <property type="protein sequence ID" value="VAW15323.1"/>
    <property type="molecule type" value="Genomic_DNA"/>
</dbReference>
<dbReference type="PANTHER" id="PTHR32282:SF15">
    <property type="entry name" value="PENICILLIN-BINDING PROTEIN 1C"/>
    <property type="match status" value="1"/>
</dbReference>
<dbReference type="GO" id="GO:0006508">
    <property type="term" value="P:proteolysis"/>
    <property type="evidence" value="ECO:0007669"/>
    <property type="project" value="UniProtKB-KW"/>
</dbReference>
<evidence type="ECO:0000256" key="1">
    <source>
        <dbReference type="ARBA" id="ARBA00022645"/>
    </source>
</evidence>
<evidence type="ECO:0000256" key="3">
    <source>
        <dbReference type="ARBA" id="ARBA00022676"/>
    </source>
</evidence>
<evidence type="ECO:0000259" key="10">
    <source>
        <dbReference type="Pfam" id="PF00912"/>
    </source>
</evidence>
<feature type="domain" description="Penicillin-binding protein transpeptidase" evidence="9">
    <location>
        <begin position="326"/>
        <end position="596"/>
    </location>
</feature>
<dbReference type="NCBIfam" id="TIGR02073">
    <property type="entry name" value="PBP_1c"/>
    <property type="match status" value="1"/>
</dbReference>
<dbReference type="AlphaFoldDB" id="A0A3B0TGP9"/>
<dbReference type="SUPFAM" id="SSF53955">
    <property type="entry name" value="Lysozyme-like"/>
    <property type="match status" value="1"/>
</dbReference>
<evidence type="ECO:0000256" key="7">
    <source>
        <dbReference type="ARBA" id="ARBA00044770"/>
    </source>
</evidence>
<evidence type="ECO:0000256" key="5">
    <source>
        <dbReference type="ARBA" id="ARBA00022801"/>
    </source>
</evidence>
<proteinExistence type="predicted"/>
<keyword evidence="4 12" id="KW-0808">Transferase</keyword>
<dbReference type="Pfam" id="PF06832">
    <property type="entry name" value="BiPBP_C"/>
    <property type="match status" value="1"/>
</dbReference>
<sequence>MNLIKKLFTKQVISPSLRGGGGGFLSNKFLSIFKSHPKKLIVFAVLLIAYCFCLPKQLFKAPTVTVVESRQGTLLGAKIADDGQWRFPVVDSVPKKFKICLLQFEDAYFYKHPGFNPVSMAKAIGANISAGKTIRGGSTITQQVIRLSRNGKKRSYWEKLIELVLATRLEFRDPKEEILKLYTSHAPYGGNVVGLDVAAWRYFGLQSHQLSWAESATLAVLPNTPSLIYPGKNQERLLKKRNQLLLKLMNEAMIDSTTYELALLEKLPQKPYSLPNIAPHLVQYIAKRNKGERITTTLDENLQKNVNDIVEKHHQNLRQNQVNNAAVLILNVNTREVLSYVGNTRTTAEHQKDVDMVHANRSTGSTIKPLLYAAMLDAGELLPEMLVPDVPTQIAGYTPENFNEAYSGAVQAKSALARSLNIPAVRLLQTYGLNKFRDQLNVFELGGLNRSADHYGLTLILGGAESNLWDLCKTYANLASTINHFNVTSSEYFSNEFTEPVLKRQKVLDFGNKSIKKTVFDAGSIYLTFEAMKEVNRPQGNESWEFYDSSKEIAWKTGTSFGNKDAWAIGVTKDHVVGVWVGNADGEGRPSVTGVTSAAPILFDVFDVLPKSDWFLKPLDEFIDIEVCSQSGFLATDICPSKTISIPNKQNYVKSCSYHKIVHLDKQRQFRVNSSCADLSEAVIESWFSLPPLMEFYYKKTHPVYKSLPPFRSDCKSTGKPPMKFIYPKNGSRIALAKNFEGKKNELVLKLAHAKPETNVYWYLDETFISQTKNFHEIGVVPSIGRHRVTVVDALGNETTINITIE</sequence>
<dbReference type="Gene3D" id="3.40.710.10">
    <property type="entry name" value="DD-peptidase/beta-lactamase superfamily"/>
    <property type="match status" value="1"/>
</dbReference>
<organism evidence="12">
    <name type="scientific">hydrothermal vent metagenome</name>
    <dbReference type="NCBI Taxonomy" id="652676"/>
    <lineage>
        <taxon>unclassified sequences</taxon>
        <taxon>metagenomes</taxon>
        <taxon>ecological metagenomes</taxon>
    </lineage>
</organism>
<dbReference type="InterPro" id="IPR009647">
    <property type="entry name" value="PBP_C"/>
</dbReference>
<evidence type="ECO:0000256" key="4">
    <source>
        <dbReference type="ARBA" id="ARBA00022679"/>
    </source>
</evidence>